<organism evidence="2 3">
    <name type="scientific">Actinomadura rubrisoli</name>
    <dbReference type="NCBI Taxonomy" id="2530368"/>
    <lineage>
        <taxon>Bacteria</taxon>
        <taxon>Bacillati</taxon>
        <taxon>Actinomycetota</taxon>
        <taxon>Actinomycetes</taxon>
        <taxon>Streptosporangiales</taxon>
        <taxon>Thermomonosporaceae</taxon>
        <taxon>Actinomadura</taxon>
    </lineage>
</organism>
<dbReference type="EMBL" id="SMKU01000159">
    <property type="protein sequence ID" value="TDD80108.1"/>
    <property type="molecule type" value="Genomic_DNA"/>
</dbReference>
<dbReference type="InterPro" id="IPR042099">
    <property type="entry name" value="ANL_N_sf"/>
</dbReference>
<dbReference type="InterPro" id="IPR050237">
    <property type="entry name" value="ATP-dep_AMP-bd_enzyme"/>
</dbReference>
<sequence length="177" mass="18314">MVTLTRISAELNGLRAAVKAGMIGPVPPRALPATVRALRAYGPLGAATALPAHRFPGRTGLVDERGPLTFGELDRRCNALANAWRARGVGAGGTVGILCRNHRGLLEAMSAAARTGASVLFLNTGFAAPQLRDAVAREGVTALVHDEEFAALADGLDVPRFTDSGLDDLIAEGDPAP</sequence>
<dbReference type="Proteomes" id="UP000294513">
    <property type="component" value="Unassembled WGS sequence"/>
</dbReference>
<name>A0A4R5B209_9ACTN</name>
<dbReference type="Gene3D" id="3.40.50.12780">
    <property type="entry name" value="N-terminal domain of ligase-like"/>
    <property type="match status" value="1"/>
</dbReference>
<keyword evidence="3" id="KW-1185">Reference proteome</keyword>
<feature type="domain" description="AMP-dependent synthetase/ligase" evidence="1">
    <location>
        <begin position="52"/>
        <end position="147"/>
    </location>
</feature>
<dbReference type="PANTHER" id="PTHR43767">
    <property type="entry name" value="LONG-CHAIN-FATTY-ACID--COA LIGASE"/>
    <property type="match status" value="1"/>
</dbReference>
<accession>A0A4R5B209</accession>
<evidence type="ECO:0000313" key="3">
    <source>
        <dbReference type="Proteomes" id="UP000294513"/>
    </source>
</evidence>
<protein>
    <submittedName>
        <fullName evidence="2">Acyl-CoA synthetase</fullName>
    </submittedName>
</protein>
<proteinExistence type="predicted"/>
<dbReference type="Pfam" id="PF00501">
    <property type="entry name" value="AMP-binding"/>
    <property type="match status" value="1"/>
</dbReference>
<dbReference type="RefSeq" id="WP_165975669.1">
    <property type="nucleotide sequence ID" value="NZ_SMKU01000159.1"/>
</dbReference>
<reference evidence="2 3" key="1">
    <citation type="submission" date="2019-03" db="EMBL/GenBank/DDBJ databases">
        <title>Draft genome sequences of novel Actinobacteria.</title>
        <authorList>
            <person name="Sahin N."/>
            <person name="Ay H."/>
            <person name="Saygin H."/>
        </authorList>
    </citation>
    <scope>NUCLEOTIDE SEQUENCE [LARGE SCALE GENOMIC DNA]</scope>
    <source>
        <strain evidence="2 3">H3C3</strain>
    </source>
</reference>
<feature type="non-terminal residue" evidence="2">
    <location>
        <position position="177"/>
    </location>
</feature>
<dbReference type="AlphaFoldDB" id="A0A4R5B209"/>
<dbReference type="InterPro" id="IPR000873">
    <property type="entry name" value="AMP-dep_synth/lig_dom"/>
</dbReference>
<evidence type="ECO:0000313" key="2">
    <source>
        <dbReference type="EMBL" id="TDD80108.1"/>
    </source>
</evidence>
<comment type="caution">
    <text evidence="2">The sequence shown here is derived from an EMBL/GenBank/DDBJ whole genome shotgun (WGS) entry which is preliminary data.</text>
</comment>
<dbReference type="PANTHER" id="PTHR43767:SF1">
    <property type="entry name" value="NONRIBOSOMAL PEPTIDE SYNTHASE PES1 (EUROFUNG)-RELATED"/>
    <property type="match status" value="1"/>
</dbReference>
<dbReference type="SUPFAM" id="SSF56801">
    <property type="entry name" value="Acetyl-CoA synthetase-like"/>
    <property type="match status" value="1"/>
</dbReference>
<gene>
    <name evidence="2" type="ORF">E1298_26425</name>
</gene>
<evidence type="ECO:0000259" key="1">
    <source>
        <dbReference type="Pfam" id="PF00501"/>
    </source>
</evidence>